<dbReference type="InterPro" id="IPR000847">
    <property type="entry name" value="LysR_HTH_N"/>
</dbReference>
<accession>A0ABV2P230</accession>
<name>A0ABV2P230_9MICC</name>
<proteinExistence type="inferred from homology"/>
<sequence length="322" mass="35207">MKNLDLNLLPQLQVLLELRNVSRAAERLQLSQPATSAAMARLRRHFDDELLVRHGRTYDLTPFAQSLVPLVDEAMLHVQRATRVRSGFDATTSEREFVIAASDYAAALIVGPLRGILRQEAPRVVVDFVPTSGLEGTMAEYSKMDLLVGPTGYKMQGDSKQLFRDSFVAVVDAANPLLRLPAMTLTDLVGVPHAVGYFGEGISTPADKLFESRGVRRRVAATVAGFLSLPLLVEGTDLVALVPRMLASRAQRGARIEVLEFTEDLEASLVEAMYWHPSQTEDPANAWLRSVVQRACSQLHVIFPVTAHPIPVAATYPAAADG</sequence>
<keyword evidence="2" id="KW-0805">Transcription regulation</keyword>
<feature type="domain" description="HTH lysR-type" evidence="5">
    <location>
        <begin position="4"/>
        <end position="61"/>
    </location>
</feature>
<dbReference type="SUPFAM" id="SSF46785">
    <property type="entry name" value="Winged helix' DNA-binding domain"/>
    <property type="match status" value="1"/>
</dbReference>
<dbReference type="PRINTS" id="PR00039">
    <property type="entry name" value="HTHLYSR"/>
</dbReference>
<dbReference type="SUPFAM" id="SSF53850">
    <property type="entry name" value="Periplasmic binding protein-like II"/>
    <property type="match status" value="1"/>
</dbReference>
<evidence type="ECO:0000259" key="5">
    <source>
        <dbReference type="PROSITE" id="PS50931"/>
    </source>
</evidence>
<dbReference type="PANTHER" id="PTHR30118:SF15">
    <property type="entry name" value="TRANSCRIPTIONAL REGULATORY PROTEIN"/>
    <property type="match status" value="1"/>
</dbReference>
<comment type="similarity">
    <text evidence="1">Belongs to the LysR transcriptional regulatory family.</text>
</comment>
<dbReference type="InterPro" id="IPR036390">
    <property type="entry name" value="WH_DNA-bd_sf"/>
</dbReference>
<keyword evidence="7" id="KW-1185">Reference proteome</keyword>
<dbReference type="Pfam" id="PF00126">
    <property type="entry name" value="HTH_1"/>
    <property type="match status" value="1"/>
</dbReference>
<dbReference type="InterPro" id="IPR036388">
    <property type="entry name" value="WH-like_DNA-bd_sf"/>
</dbReference>
<dbReference type="InterPro" id="IPR050389">
    <property type="entry name" value="LysR-type_TF"/>
</dbReference>
<comment type="caution">
    <text evidence="6">The sequence shown here is derived from an EMBL/GenBank/DDBJ whole genome shotgun (WGS) entry which is preliminary data.</text>
</comment>
<keyword evidence="3 6" id="KW-0238">DNA-binding</keyword>
<dbReference type="EMBL" id="JBEPSN010000001">
    <property type="protein sequence ID" value="MET4538815.1"/>
    <property type="molecule type" value="Genomic_DNA"/>
</dbReference>
<keyword evidence="4" id="KW-0804">Transcription</keyword>
<dbReference type="GeneID" id="92751534"/>
<organism evidence="6 7">
    <name type="scientific">Arthrobacter bambusae</name>
    <dbReference type="NCBI Taxonomy" id="1338426"/>
    <lineage>
        <taxon>Bacteria</taxon>
        <taxon>Bacillati</taxon>
        <taxon>Actinomycetota</taxon>
        <taxon>Actinomycetes</taxon>
        <taxon>Micrococcales</taxon>
        <taxon>Micrococcaceae</taxon>
        <taxon>Arthrobacter</taxon>
    </lineage>
</organism>
<dbReference type="InterPro" id="IPR005119">
    <property type="entry name" value="LysR_subst-bd"/>
</dbReference>
<gene>
    <name evidence="6" type="ORF">ABIE37_000570</name>
</gene>
<dbReference type="PANTHER" id="PTHR30118">
    <property type="entry name" value="HTH-TYPE TRANSCRIPTIONAL REGULATOR LEUO-RELATED"/>
    <property type="match status" value="1"/>
</dbReference>
<dbReference type="CDD" id="cd08417">
    <property type="entry name" value="PBP2_Nitroaromatics_like"/>
    <property type="match status" value="1"/>
</dbReference>
<dbReference type="Pfam" id="PF03466">
    <property type="entry name" value="LysR_substrate"/>
    <property type="match status" value="1"/>
</dbReference>
<dbReference type="Proteomes" id="UP001549307">
    <property type="component" value="Unassembled WGS sequence"/>
</dbReference>
<evidence type="ECO:0000256" key="2">
    <source>
        <dbReference type="ARBA" id="ARBA00023015"/>
    </source>
</evidence>
<evidence type="ECO:0000256" key="4">
    <source>
        <dbReference type="ARBA" id="ARBA00023163"/>
    </source>
</evidence>
<evidence type="ECO:0000313" key="6">
    <source>
        <dbReference type="EMBL" id="MET4538815.1"/>
    </source>
</evidence>
<protein>
    <submittedName>
        <fullName evidence="6">DNA-binding transcriptional LysR family regulator</fullName>
    </submittedName>
</protein>
<dbReference type="RefSeq" id="WP_354226524.1">
    <property type="nucleotide sequence ID" value="NZ_JBEPSN010000001.1"/>
</dbReference>
<dbReference type="GO" id="GO:0003677">
    <property type="term" value="F:DNA binding"/>
    <property type="evidence" value="ECO:0007669"/>
    <property type="project" value="UniProtKB-KW"/>
</dbReference>
<dbReference type="PROSITE" id="PS50931">
    <property type="entry name" value="HTH_LYSR"/>
    <property type="match status" value="1"/>
</dbReference>
<evidence type="ECO:0000313" key="7">
    <source>
        <dbReference type="Proteomes" id="UP001549307"/>
    </source>
</evidence>
<evidence type="ECO:0000256" key="3">
    <source>
        <dbReference type="ARBA" id="ARBA00023125"/>
    </source>
</evidence>
<dbReference type="Gene3D" id="3.40.190.10">
    <property type="entry name" value="Periplasmic binding protein-like II"/>
    <property type="match status" value="2"/>
</dbReference>
<reference evidence="6 7" key="1">
    <citation type="submission" date="2024-06" db="EMBL/GenBank/DDBJ databases">
        <title>Sorghum-associated microbial communities from plants grown in Nebraska, USA.</title>
        <authorList>
            <person name="Schachtman D."/>
        </authorList>
    </citation>
    <scope>NUCLEOTIDE SEQUENCE [LARGE SCALE GENOMIC DNA]</scope>
    <source>
        <strain evidence="6 7">3552</strain>
    </source>
</reference>
<dbReference type="InterPro" id="IPR037402">
    <property type="entry name" value="YidZ_PBP2"/>
</dbReference>
<evidence type="ECO:0000256" key="1">
    <source>
        <dbReference type="ARBA" id="ARBA00009437"/>
    </source>
</evidence>
<dbReference type="Gene3D" id="1.10.10.10">
    <property type="entry name" value="Winged helix-like DNA-binding domain superfamily/Winged helix DNA-binding domain"/>
    <property type="match status" value="1"/>
</dbReference>